<dbReference type="InterPro" id="IPR032580">
    <property type="entry name" value="SatD"/>
</dbReference>
<dbReference type="Pfam" id="PF16264">
    <property type="entry name" value="SatD"/>
    <property type="match status" value="1"/>
</dbReference>
<keyword evidence="2" id="KW-1185">Reference proteome</keyword>
<name>A0A1M4S221_9ACTO</name>
<proteinExistence type="predicted"/>
<organism evidence="1 2">
    <name type="scientific">Actinomyces glycerinitolerans</name>
    <dbReference type="NCBI Taxonomy" id="1892869"/>
    <lineage>
        <taxon>Bacteria</taxon>
        <taxon>Bacillati</taxon>
        <taxon>Actinomycetota</taxon>
        <taxon>Actinomycetes</taxon>
        <taxon>Actinomycetales</taxon>
        <taxon>Actinomycetaceae</taxon>
        <taxon>Actinomyces</taxon>
    </lineage>
</organism>
<evidence type="ECO:0000313" key="2">
    <source>
        <dbReference type="Proteomes" id="UP000184291"/>
    </source>
</evidence>
<dbReference type="EMBL" id="FQTT01000013">
    <property type="protein sequence ID" value="SHE26275.1"/>
    <property type="molecule type" value="Genomic_DNA"/>
</dbReference>
<sequence>MYWGKYKRYRGDVDVYYAIIADIVGSRRLTDRRAAQATFADALTRAAGGLSLPQSPIATVGDEFQAIAASLPAALTLTVRVQLLLPEGLALRFGIGAGRVETVSADADGAGATIQDGSAWWAAREAIEQAHAVQDAGREFCRSWLRVAQDAVVPGDAQEVEAIVNALLLLRDQAVTRLRPRQRRMTAALLAGATQVEVARAEKVSQQAVSDFFRGPGAALIEGQTLLDTLLDTVAVARTGREPQAVQQ</sequence>
<dbReference type="AlphaFoldDB" id="A0A1M4S221"/>
<dbReference type="STRING" id="1892869.ACGLYG10_2525"/>
<evidence type="ECO:0000313" key="1">
    <source>
        <dbReference type="EMBL" id="SHE26275.1"/>
    </source>
</evidence>
<gene>
    <name evidence="1" type="ORF">ACGLYG10_2525</name>
</gene>
<reference evidence="2" key="1">
    <citation type="submission" date="2016-09" db="EMBL/GenBank/DDBJ databases">
        <authorList>
            <person name="Strepis N."/>
        </authorList>
    </citation>
    <scope>NUCLEOTIDE SEQUENCE [LARGE SCALE GENOMIC DNA]</scope>
</reference>
<protein>
    <submittedName>
        <fullName evidence="1">Uncharacterized protein</fullName>
    </submittedName>
</protein>
<accession>A0A1M4S221</accession>
<dbReference type="Proteomes" id="UP000184291">
    <property type="component" value="Unassembled WGS sequence"/>
</dbReference>